<gene>
    <name evidence="1" type="ORF">PR002_g12421</name>
</gene>
<dbReference type="EMBL" id="QXFU01000780">
    <property type="protein sequence ID" value="KAE9020855.1"/>
    <property type="molecule type" value="Genomic_DNA"/>
</dbReference>
<sequence>MASWEQRRFGSRGCWLLLQLRRGGNCAKAAALHAAIVFECLVMRELGGFTVQHQPPRFEDASRLDRFEPYCAPTESLRSGRVAPSQRQQRNRSKIVNRLGRLLHAEYRRASSVERSVVDLWRRGLSGVAAQRRGPCPRHSRVAHALYAAQSSGADLFLPIVNAYGTSSTIQHGSLRSQAVMQRSGARCTAHGHARTELRQM</sequence>
<dbReference type="Proteomes" id="UP000435112">
    <property type="component" value="Unassembled WGS sequence"/>
</dbReference>
<evidence type="ECO:0000313" key="2">
    <source>
        <dbReference type="Proteomes" id="UP000435112"/>
    </source>
</evidence>
<name>A0A6A3LRT9_9STRA</name>
<organism evidence="1 2">
    <name type="scientific">Phytophthora rubi</name>
    <dbReference type="NCBI Taxonomy" id="129364"/>
    <lineage>
        <taxon>Eukaryota</taxon>
        <taxon>Sar</taxon>
        <taxon>Stramenopiles</taxon>
        <taxon>Oomycota</taxon>
        <taxon>Peronosporomycetes</taxon>
        <taxon>Peronosporales</taxon>
        <taxon>Peronosporaceae</taxon>
        <taxon>Phytophthora</taxon>
    </lineage>
</organism>
<evidence type="ECO:0000313" key="1">
    <source>
        <dbReference type="EMBL" id="KAE9020855.1"/>
    </source>
</evidence>
<protein>
    <submittedName>
        <fullName evidence="1">Uncharacterized protein</fullName>
    </submittedName>
</protein>
<dbReference type="AlphaFoldDB" id="A0A6A3LRT9"/>
<accession>A0A6A3LRT9</accession>
<proteinExistence type="predicted"/>
<comment type="caution">
    <text evidence="1">The sequence shown here is derived from an EMBL/GenBank/DDBJ whole genome shotgun (WGS) entry which is preliminary data.</text>
</comment>
<reference evidence="1 2" key="1">
    <citation type="submission" date="2018-09" db="EMBL/GenBank/DDBJ databases">
        <title>Genomic investigation of the strawberry pathogen Phytophthora fragariae indicates pathogenicity is determined by transcriptional variation in three key races.</title>
        <authorList>
            <person name="Adams T.M."/>
            <person name="Armitage A.D."/>
            <person name="Sobczyk M.K."/>
            <person name="Bates H.J."/>
            <person name="Dunwell J.M."/>
            <person name="Nellist C.F."/>
            <person name="Harrison R.J."/>
        </authorList>
    </citation>
    <scope>NUCLEOTIDE SEQUENCE [LARGE SCALE GENOMIC DNA]</scope>
    <source>
        <strain evidence="1 2">SCRP324</strain>
    </source>
</reference>